<dbReference type="Pfam" id="PF05430">
    <property type="entry name" value="Methyltransf_30"/>
    <property type="match status" value="1"/>
</dbReference>
<gene>
    <name evidence="10" type="primary">mnmC</name>
    <name evidence="13" type="ORF">C1O66_05610</name>
</gene>
<evidence type="ECO:0000256" key="10">
    <source>
        <dbReference type="HAMAP-Rule" id="MF_01102"/>
    </source>
</evidence>
<evidence type="ECO:0000256" key="1">
    <source>
        <dbReference type="ARBA" id="ARBA00022490"/>
    </source>
</evidence>
<sequence>MSRKPHAGPLQPARIDFSDPLAPLAPEYGDVYHSRAGALPQSRHVFLGANGLPGRWAGREEFVILETGFGLGNNFLATWDAWRQDAARCQRLVFISIEKHPLQGEDLQRAHADSELPELAAALHAAWPPLTPDLHRLSFEGGRVQLLLCLGDARAWLRELVAEVDAFYLDGFNPKQNPEMWDAYLLKALGRLAAPGASAGTWSVAPQVREGLAAAGFQVERQRGFANKGGMCVARYAPRHQPQKPAGRLALAPGARRALVIGSGLAGAACAWALAQRGIHCTVIDAHAAPAQASSGNPGGLFHGTLNPDDGVHARFNRAAALETERVLREHGAALPWLQHGLLRLETRLTLAQMQAQLAGLGLPHDYVRALDTAAAVELTGLALRHPAWLYPGGGALPPPAWVAHLLAESGAQLRLGHQVAQLRQAADGGWQAWDEQKTLIGEAPLLVLAGGHRAQALLQALAPDLPLPLLQLRGQLSHVPELPAALNTRMRPRLPVAGLGYAIADTAQGLWCGATSQDGDLDPDLREADHARNLAQFSELAGLAPDDGPLQAQGGRVGWRLATADRLPLVGGLPVLGDGALPDQLRFLPRRPGLAVCMGMGSRGISWAALCAQVLAAQVTGAPLPLEASLVEAIDPARFLLRVRRQAGSAAA</sequence>
<dbReference type="NCBIfam" id="NF033855">
    <property type="entry name" value="tRNA_MNMC2"/>
    <property type="match status" value="1"/>
</dbReference>
<dbReference type="PANTHER" id="PTHR13847">
    <property type="entry name" value="SARCOSINE DEHYDROGENASE-RELATED"/>
    <property type="match status" value="1"/>
</dbReference>
<protein>
    <recommendedName>
        <fullName evidence="10">tRNA 5-methylaminomethyl-2-thiouridine biosynthesis bifunctional protein MnmC</fullName>
        <shortName evidence="10">tRNA mnm(5)s(2)U biosynthesis bifunctional protein</shortName>
    </recommendedName>
    <domain>
        <recommendedName>
            <fullName evidence="10">tRNA (mnm(5)s(2)U34)-methyltransferase</fullName>
            <ecNumber evidence="10">2.1.1.61</ecNumber>
        </recommendedName>
    </domain>
    <domain>
        <recommendedName>
            <fullName evidence="10">FAD-dependent cmnm(5)s(2)U34 oxidoreductase</fullName>
            <ecNumber evidence="10">1.5.-.-</ecNumber>
        </recommendedName>
    </domain>
</protein>
<dbReference type="GO" id="GO:0004808">
    <property type="term" value="F:tRNA (5-methylaminomethyl-2-thiouridylate)(34)-methyltransferase activity"/>
    <property type="evidence" value="ECO:0007669"/>
    <property type="project" value="UniProtKB-EC"/>
</dbReference>
<keyword evidence="6 10" id="KW-0819">tRNA processing</keyword>
<comment type="similarity">
    <text evidence="10">In the C-terminal section; belongs to the DAO family.</text>
</comment>
<dbReference type="InterPro" id="IPR047785">
    <property type="entry name" value="tRNA_MNMC2"/>
</dbReference>
<dbReference type="GO" id="GO:0005737">
    <property type="term" value="C:cytoplasm"/>
    <property type="evidence" value="ECO:0007669"/>
    <property type="project" value="UniProtKB-SubCell"/>
</dbReference>
<dbReference type="InterPro" id="IPR036188">
    <property type="entry name" value="FAD/NAD-bd_sf"/>
</dbReference>
<dbReference type="EC" id="2.1.1.61" evidence="10"/>
<organism evidence="13 14">
    <name type="scientific">Kinneretia aquatilis</name>
    <dbReference type="NCBI Taxonomy" id="2070761"/>
    <lineage>
        <taxon>Bacteria</taxon>
        <taxon>Pseudomonadati</taxon>
        <taxon>Pseudomonadota</taxon>
        <taxon>Betaproteobacteria</taxon>
        <taxon>Burkholderiales</taxon>
        <taxon>Sphaerotilaceae</taxon>
        <taxon>Roseateles</taxon>
    </lineage>
</organism>
<feature type="domain" description="FAD dependent oxidoreductase" evidence="11">
    <location>
        <begin position="258"/>
        <end position="618"/>
    </location>
</feature>
<dbReference type="InterPro" id="IPR029063">
    <property type="entry name" value="SAM-dependent_MTases_sf"/>
</dbReference>
<dbReference type="OrthoDB" id="9786494at2"/>
<evidence type="ECO:0000256" key="3">
    <source>
        <dbReference type="ARBA" id="ARBA00022630"/>
    </source>
</evidence>
<dbReference type="RefSeq" id="WP_102766983.1">
    <property type="nucleotide sequence ID" value="NZ_POSP01000003.1"/>
</dbReference>
<comment type="similarity">
    <text evidence="10">In the N-terminal section; belongs to the methyltransferase superfamily. tRNA (mnm(5)s(2)U34)-methyltransferase family.</text>
</comment>
<name>A0A2N8KUC7_9BURK</name>
<dbReference type="SUPFAM" id="SSF51905">
    <property type="entry name" value="FAD/NAD(P)-binding domain"/>
    <property type="match status" value="1"/>
</dbReference>
<keyword evidence="7 10" id="KW-0274">FAD</keyword>
<reference evidence="13 14" key="1">
    <citation type="submission" date="2018-01" db="EMBL/GenBank/DDBJ databases">
        <title>Draft genome sequence of Paucibacter aquatile CR182 isolated from freshwater of the Nakdong River.</title>
        <authorList>
            <person name="Choi A."/>
            <person name="Chung E.J."/>
        </authorList>
    </citation>
    <scope>NUCLEOTIDE SEQUENCE [LARGE SCALE GENOMIC DNA]</scope>
    <source>
        <strain evidence="13 14">CR182</strain>
    </source>
</reference>
<dbReference type="GO" id="GO:0016645">
    <property type="term" value="F:oxidoreductase activity, acting on the CH-NH group of donors"/>
    <property type="evidence" value="ECO:0007669"/>
    <property type="project" value="InterPro"/>
</dbReference>
<dbReference type="GO" id="GO:0050660">
    <property type="term" value="F:flavin adenine dinucleotide binding"/>
    <property type="evidence" value="ECO:0007669"/>
    <property type="project" value="UniProtKB-UniRule"/>
</dbReference>
<dbReference type="InterPro" id="IPR008471">
    <property type="entry name" value="MnmC-like_methylTransf"/>
</dbReference>
<evidence type="ECO:0000256" key="9">
    <source>
        <dbReference type="ARBA" id="ARBA00023268"/>
    </source>
</evidence>
<evidence type="ECO:0000256" key="6">
    <source>
        <dbReference type="ARBA" id="ARBA00022694"/>
    </source>
</evidence>
<keyword evidence="4 10" id="KW-0808">Transferase</keyword>
<proteinExistence type="inferred from homology"/>
<keyword evidence="1 10" id="KW-0963">Cytoplasm</keyword>
<evidence type="ECO:0000259" key="11">
    <source>
        <dbReference type="Pfam" id="PF01266"/>
    </source>
</evidence>
<evidence type="ECO:0000256" key="2">
    <source>
        <dbReference type="ARBA" id="ARBA00022603"/>
    </source>
</evidence>
<dbReference type="Pfam" id="PF01266">
    <property type="entry name" value="DAO"/>
    <property type="match status" value="1"/>
</dbReference>
<dbReference type="EC" id="1.5.-.-" evidence="10"/>
<evidence type="ECO:0000256" key="5">
    <source>
        <dbReference type="ARBA" id="ARBA00022691"/>
    </source>
</evidence>
<evidence type="ECO:0000259" key="12">
    <source>
        <dbReference type="Pfam" id="PF05430"/>
    </source>
</evidence>
<dbReference type="GO" id="GO:0002097">
    <property type="term" value="P:tRNA wobble base modification"/>
    <property type="evidence" value="ECO:0007669"/>
    <property type="project" value="UniProtKB-UniRule"/>
</dbReference>
<dbReference type="GO" id="GO:0032259">
    <property type="term" value="P:methylation"/>
    <property type="evidence" value="ECO:0007669"/>
    <property type="project" value="UniProtKB-KW"/>
</dbReference>
<comment type="catalytic activity">
    <reaction evidence="10">
        <text>5-aminomethyl-2-thiouridine(34) in tRNA + S-adenosyl-L-methionine = 5-methylaminomethyl-2-thiouridine(34) in tRNA + S-adenosyl-L-homocysteine + H(+)</text>
        <dbReference type="Rhea" id="RHEA:19569"/>
        <dbReference type="Rhea" id="RHEA-COMP:10195"/>
        <dbReference type="Rhea" id="RHEA-COMP:10197"/>
        <dbReference type="ChEBI" id="CHEBI:15378"/>
        <dbReference type="ChEBI" id="CHEBI:57856"/>
        <dbReference type="ChEBI" id="CHEBI:59789"/>
        <dbReference type="ChEBI" id="CHEBI:74454"/>
        <dbReference type="ChEBI" id="CHEBI:74455"/>
        <dbReference type="EC" id="2.1.1.61"/>
    </reaction>
</comment>
<dbReference type="Gene3D" id="3.30.9.10">
    <property type="entry name" value="D-Amino Acid Oxidase, subunit A, domain 2"/>
    <property type="match status" value="1"/>
</dbReference>
<dbReference type="Gene3D" id="3.40.50.150">
    <property type="entry name" value="Vaccinia Virus protein VP39"/>
    <property type="match status" value="1"/>
</dbReference>
<feature type="region of interest" description="FAD-dependent cmnm(5)s(2)U34 oxidoreductase" evidence="10">
    <location>
        <begin position="261"/>
        <end position="653"/>
    </location>
</feature>
<comment type="function">
    <text evidence="10">Catalyzes the last two steps in the biosynthesis of 5-methylaminomethyl-2-thiouridine (mnm(5)s(2)U) at the wobble position (U34) in tRNA. Catalyzes the FAD-dependent demodification of cmnm(5)s(2)U34 to nm(5)s(2)U34, followed by the transfer of a methyl group from S-adenosyl-L-methionine to nm(5)s(2)U34, to form mnm(5)s(2)U34.</text>
</comment>
<evidence type="ECO:0000313" key="13">
    <source>
        <dbReference type="EMBL" id="PND37065.1"/>
    </source>
</evidence>
<dbReference type="InterPro" id="IPR017610">
    <property type="entry name" value="tRNA_S-uridine_synth_MnmC_C"/>
</dbReference>
<dbReference type="Gene3D" id="3.50.50.60">
    <property type="entry name" value="FAD/NAD(P)-binding domain"/>
    <property type="match status" value="1"/>
</dbReference>
<keyword evidence="14" id="KW-1185">Reference proteome</keyword>
<dbReference type="HAMAP" id="MF_01102">
    <property type="entry name" value="MnmC"/>
    <property type="match status" value="1"/>
</dbReference>
<dbReference type="Proteomes" id="UP000235916">
    <property type="component" value="Unassembled WGS sequence"/>
</dbReference>
<evidence type="ECO:0000313" key="14">
    <source>
        <dbReference type="Proteomes" id="UP000235916"/>
    </source>
</evidence>
<keyword evidence="5 10" id="KW-0949">S-adenosyl-L-methionine</keyword>
<dbReference type="EMBL" id="POSP01000003">
    <property type="protein sequence ID" value="PND37065.1"/>
    <property type="molecule type" value="Genomic_DNA"/>
</dbReference>
<comment type="cofactor">
    <cofactor evidence="10">
        <name>FAD</name>
        <dbReference type="ChEBI" id="CHEBI:57692"/>
    </cofactor>
</comment>
<keyword evidence="2 10" id="KW-0489">Methyltransferase</keyword>
<dbReference type="PANTHER" id="PTHR13847:SF283">
    <property type="entry name" value="TRNA 5-METHYLAMINOMETHYL-2-THIOURIDINE BIOSYNTHESIS BIFUNCTIONAL PROTEIN MNMC"/>
    <property type="match status" value="1"/>
</dbReference>
<comment type="subcellular location">
    <subcellularLocation>
        <location evidence="10">Cytoplasm</location>
    </subcellularLocation>
</comment>
<dbReference type="InterPro" id="IPR006076">
    <property type="entry name" value="FAD-dep_OxRdtase"/>
</dbReference>
<feature type="domain" description="MnmC-like methyltransferase" evidence="12">
    <location>
        <begin position="115"/>
        <end position="235"/>
    </location>
</feature>
<evidence type="ECO:0000256" key="8">
    <source>
        <dbReference type="ARBA" id="ARBA00023002"/>
    </source>
</evidence>
<accession>A0A2N8KUC7</accession>
<feature type="region of interest" description="tRNA (mnm(5)s(2)U34)-methyltransferase" evidence="10">
    <location>
        <begin position="1"/>
        <end position="237"/>
    </location>
</feature>
<evidence type="ECO:0000256" key="7">
    <source>
        <dbReference type="ARBA" id="ARBA00022827"/>
    </source>
</evidence>
<comment type="caution">
    <text evidence="13">The sequence shown here is derived from an EMBL/GenBank/DDBJ whole genome shotgun (WGS) entry which is preliminary data.</text>
</comment>
<dbReference type="AlphaFoldDB" id="A0A2N8KUC7"/>
<dbReference type="NCBIfam" id="TIGR03197">
    <property type="entry name" value="MnmC_Cterm"/>
    <property type="match status" value="1"/>
</dbReference>
<keyword evidence="3 10" id="KW-0285">Flavoprotein</keyword>
<keyword evidence="8 10" id="KW-0560">Oxidoreductase</keyword>
<evidence type="ECO:0000256" key="4">
    <source>
        <dbReference type="ARBA" id="ARBA00022679"/>
    </source>
</evidence>
<keyword evidence="9 10" id="KW-0511">Multifunctional enzyme</keyword>
<dbReference type="InterPro" id="IPR023032">
    <property type="entry name" value="tRNA_MAMT_biosynth_bifunc_MnmC"/>
</dbReference>